<feature type="domain" description="Peptidase A1" evidence="9">
    <location>
        <begin position="93"/>
        <end position="447"/>
    </location>
</feature>
<evidence type="ECO:0000256" key="3">
    <source>
        <dbReference type="ARBA" id="ARBA00022750"/>
    </source>
</evidence>
<keyword evidence="5" id="KW-0325">Glycoprotein</keyword>
<evidence type="ECO:0000259" key="9">
    <source>
        <dbReference type="PROSITE" id="PS51767"/>
    </source>
</evidence>
<dbReference type="FunFam" id="2.40.70.10:FF:000033">
    <property type="entry name" value="Aspartyl protease family protein"/>
    <property type="match status" value="1"/>
</dbReference>
<sequence>MRRLILLLLLLLLLLLFIVSPSPALSAAPHLRLQLQLQRQPDPPGTSRLNRLRAMIQIDQHRRRAFEKLSRPPDDPAMEMPLISGAYIGTGQYFVSVRIGTPPKPFLLVADTGSDLTWVTCRYRRAAGSGFAGDQQSGLAFEASQSSSFQPINCSSELCRKELPFALTKCPTADAPCSYDYRYAQGSSAQGIFAKESITAELSDRRQVTLNGMVVGCTSSSVGSSFTKSDGVLALGYGANTFVSGATARFGSRFSYCLVDHLSSRNATGYLAFGSNPDLLPAALVAHLVIKPELQPFYYVAVSGISVAGEVLRIPLSVWDDRRHGGAIVDSGTTLTVLAEPAYQAVVGALSRRLTYVPRLKLDPFEYCYNWTSPAAARASIPELVLHFVGAATLSPPAKSYLIDVADGVKCLGFVSTPWPGVSVIGNIMQQGYIWEFDLKNQWLRFGPSSCTAGSTYR</sequence>
<dbReference type="SUPFAM" id="SSF50630">
    <property type="entry name" value="Acid proteases"/>
    <property type="match status" value="1"/>
</dbReference>
<evidence type="ECO:0000256" key="8">
    <source>
        <dbReference type="SAM" id="SignalP"/>
    </source>
</evidence>
<dbReference type="InterPro" id="IPR051708">
    <property type="entry name" value="Plant_Aspart_Prot_A1"/>
</dbReference>
<dbReference type="PANTHER" id="PTHR47967">
    <property type="entry name" value="OS07G0603500 PROTEIN-RELATED"/>
    <property type="match status" value="1"/>
</dbReference>
<dbReference type="InterPro" id="IPR001461">
    <property type="entry name" value="Aspartic_peptidase_A1"/>
</dbReference>
<dbReference type="InterPro" id="IPR021109">
    <property type="entry name" value="Peptidase_aspartic_dom_sf"/>
</dbReference>
<dbReference type="PROSITE" id="PS51767">
    <property type="entry name" value="PEPTIDASE_A1"/>
    <property type="match status" value="1"/>
</dbReference>
<dbReference type="CDD" id="cd05476">
    <property type="entry name" value="pepsin_A_like_plant"/>
    <property type="match status" value="1"/>
</dbReference>
<dbReference type="GO" id="GO:0006508">
    <property type="term" value="P:proteolysis"/>
    <property type="evidence" value="ECO:0007669"/>
    <property type="project" value="UniProtKB-KW"/>
</dbReference>
<dbReference type="InterPro" id="IPR032861">
    <property type="entry name" value="TAXi_N"/>
</dbReference>
<dbReference type="OrthoDB" id="2747330at2759"/>
<keyword evidence="4 7" id="KW-0378">Hydrolase</keyword>
<keyword evidence="11" id="KW-1185">Reference proteome</keyword>
<dbReference type="EMBL" id="KZ451932">
    <property type="protein sequence ID" value="PKA61200.1"/>
    <property type="molecule type" value="Genomic_DNA"/>
</dbReference>
<evidence type="ECO:0000313" key="10">
    <source>
        <dbReference type="EMBL" id="PKA61200.1"/>
    </source>
</evidence>
<evidence type="ECO:0000313" key="11">
    <source>
        <dbReference type="Proteomes" id="UP000236161"/>
    </source>
</evidence>
<name>A0A2I0B092_9ASPA</name>
<dbReference type="GO" id="GO:0004190">
    <property type="term" value="F:aspartic-type endopeptidase activity"/>
    <property type="evidence" value="ECO:0007669"/>
    <property type="project" value="UniProtKB-KW"/>
</dbReference>
<dbReference type="STRING" id="1088818.A0A2I0B092"/>
<evidence type="ECO:0000256" key="2">
    <source>
        <dbReference type="ARBA" id="ARBA00022670"/>
    </source>
</evidence>
<dbReference type="InterPro" id="IPR033121">
    <property type="entry name" value="PEPTIDASE_A1"/>
</dbReference>
<feature type="chain" id="PRO_5014198705" evidence="8">
    <location>
        <begin position="25"/>
        <end position="458"/>
    </location>
</feature>
<feature type="active site" evidence="6">
    <location>
        <position position="330"/>
    </location>
</feature>
<dbReference type="Pfam" id="PF14543">
    <property type="entry name" value="TAXi_N"/>
    <property type="match status" value="1"/>
</dbReference>
<evidence type="ECO:0000256" key="1">
    <source>
        <dbReference type="ARBA" id="ARBA00007447"/>
    </source>
</evidence>
<dbReference type="PANTHER" id="PTHR47967:SF69">
    <property type="entry name" value="ASPARTIC PROTEINASE NANA, CHLOROPLAST"/>
    <property type="match status" value="1"/>
</dbReference>
<keyword evidence="3 7" id="KW-0064">Aspartyl protease</keyword>
<keyword evidence="2 7" id="KW-0645">Protease</keyword>
<comment type="similarity">
    <text evidence="1 7">Belongs to the peptidase A1 family.</text>
</comment>
<organism evidence="10 11">
    <name type="scientific">Apostasia shenzhenica</name>
    <dbReference type="NCBI Taxonomy" id="1088818"/>
    <lineage>
        <taxon>Eukaryota</taxon>
        <taxon>Viridiplantae</taxon>
        <taxon>Streptophyta</taxon>
        <taxon>Embryophyta</taxon>
        <taxon>Tracheophyta</taxon>
        <taxon>Spermatophyta</taxon>
        <taxon>Magnoliopsida</taxon>
        <taxon>Liliopsida</taxon>
        <taxon>Asparagales</taxon>
        <taxon>Orchidaceae</taxon>
        <taxon>Apostasioideae</taxon>
        <taxon>Apostasia</taxon>
    </lineage>
</organism>
<protein>
    <submittedName>
        <fullName evidence="10">Aspartic proteinase nepenthesin-2</fullName>
    </submittedName>
</protein>
<dbReference type="InterPro" id="IPR001969">
    <property type="entry name" value="Aspartic_peptidase_AS"/>
</dbReference>
<dbReference type="PRINTS" id="PR00792">
    <property type="entry name" value="PEPSIN"/>
</dbReference>
<dbReference type="AlphaFoldDB" id="A0A2I0B092"/>
<reference evidence="10 11" key="1">
    <citation type="journal article" date="2017" name="Nature">
        <title>The Apostasia genome and the evolution of orchids.</title>
        <authorList>
            <person name="Zhang G.Q."/>
            <person name="Liu K.W."/>
            <person name="Li Z."/>
            <person name="Lohaus R."/>
            <person name="Hsiao Y.Y."/>
            <person name="Niu S.C."/>
            <person name="Wang J.Y."/>
            <person name="Lin Y.C."/>
            <person name="Xu Q."/>
            <person name="Chen L.J."/>
            <person name="Yoshida K."/>
            <person name="Fujiwara S."/>
            <person name="Wang Z.W."/>
            <person name="Zhang Y.Q."/>
            <person name="Mitsuda N."/>
            <person name="Wang M."/>
            <person name="Liu G.H."/>
            <person name="Pecoraro L."/>
            <person name="Huang H.X."/>
            <person name="Xiao X.J."/>
            <person name="Lin M."/>
            <person name="Wu X.Y."/>
            <person name="Wu W.L."/>
            <person name="Chen Y.Y."/>
            <person name="Chang S.B."/>
            <person name="Sakamoto S."/>
            <person name="Ohme-Takagi M."/>
            <person name="Yagi M."/>
            <person name="Zeng S.J."/>
            <person name="Shen C.Y."/>
            <person name="Yeh C.M."/>
            <person name="Luo Y.B."/>
            <person name="Tsai W.C."/>
            <person name="Van de Peer Y."/>
            <person name="Liu Z.J."/>
        </authorList>
    </citation>
    <scope>NUCLEOTIDE SEQUENCE [LARGE SCALE GENOMIC DNA]</scope>
    <source>
        <strain evidence="11">cv. Shenzhen</strain>
        <tissue evidence="10">Stem</tissue>
    </source>
</reference>
<dbReference type="Gene3D" id="2.40.70.10">
    <property type="entry name" value="Acid Proteases"/>
    <property type="match status" value="2"/>
</dbReference>
<dbReference type="PROSITE" id="PS00141">
    <property type="entry name" value="ASP_PROTEASE"/>
    <property type="match status" value="2"/>
</dbReference>
<evidence type="ECO:0000256" key="5">
    <source>
        <dbReference type="ARBA" id="ARBA00023180"/>
    </source>
</evidence>
<dbReference type="InterPro" id="IPR034161">
    <property type="entry name" value="Pepsin-like_plant"/>
</dbReference>
<evidence type="ECO:0000256" key="7">
    <source>
        <dbReference type="RuleBase" id="RU000454"/>
    </source>
</evidence>
<feature type="signal peptide" evidence="8">
    <location>
        <begin position="1"/>
        <end position="24"/>
    </location>
</feature>
<dbReference type="Proteomes" id="UP000236161">
    <property type="component" value="Unassembled WGS sequence"/>
</dbReference>
<proteinExistence type="inferred from homology"/>
<feature type="active site" evidence="6">
    <location>
        <position position="111"/>
    </location>
</feature>
<evidence type="ECO:0000256" key="4">
    <source>
        <dbReference type="ARBA" id="ARBA00022801"/>
    </source>
</evidence>
<dbReference type="Pfam" id="PF14541">
    <property type="entry name" value="TAXi_C"/>
    <property type="match status" value="1"/>
</dbReference>
<evidence type="ECO:0000256" key="6">
    <source>
        <dbReference type="PIRSR" id="PIRSR601461-1"/>
    </source>
</evidence>
<keyword evidence="8" id="KW-0732">Signal</keyword>
<gene>
    <name evidence="10" type="primary">nep2</name>
    <name evidence="10" type="ORF">AXF42_Ash006096</name>
</gene>
<dbReference type="InterPro" id="IPR032799">
    <property type="entry name" value="TAXi_C"/>
</dbReference>
<accession>A0A2I0B092</accession>